<dbReference type="RefSeq" id="WP_187661301.1">
    <property type="nucleotide sequence ID" value="NZ_JACTAB010000015.1"/>
</dbReference>
<dbReference type="Proteomes" id="UP001491349">
    <property type="component" value="Unassembled WGS sequence"/>
</dbReference>
<evidence type="ECO:0000313" key="3">
    <source>
        <dbReference type="Proteomes" id="UP001491349"/>
    </source>
</evidence>
<accession>A0ABU9E3K2</accession>
<evidence type="ECO:0000256" key="1">
    <source>
        <dbReference type="SAM" id="Phobius"/>
    </source>
</evidence>
<keyword evidence="1" id="KW-0472">Membrane</keyword>
<feature type="transmembrane region" description="Helical" evidence="1">
    <location>
        <begin position="107"/>
        <end position="124"/>
    </location>
</feature>
<feature type="transmembrane region" description="Helical" evidence="1">
    <location>
        <begin position="75"/>
        <end position="95"/>
    </location>
</feature>
<gene>
    <name evidence="2" type="ORF">WMW71_12880</name>
</gene>
<evidence type="ECO:0008006" key="4">
    <source>
        <dbReference type="Google" id="ProtNLM"/>
    </source>
</evidence>
<keyword evidence="1" id="KW-1133">Transmembrane helix</keyword>
<protein>
    <recommendedName>
        <fullName evidence="4">DUF5367 domain-containing protein</fullName>
    </recommendedName>
</protein>
<proteinExistence type="predicted"/>
<sequence>MKYSIKVWLFTVIASPLFLFLILGFFINKAKFTEIIESWPIIGFMMVYGLVLSIPAMLIFWLIERQLINNLSNNKTKIILSIYSFISVWITFYLFDRGFVERGFNQIFWVVIYSLTIVLAVWIFKLSVKSEKNGA</sequence>
<comment type="caution">
    <text evidence="2">The sequence shown here is derived from an EMBL/GenBank/DDBJ whole genome shotgun (WGS) entry which is preliminary data.</text>
</comment>
<reference evidence="2 3" key="1">
    <citation type="submission" date="2024-04" db="EMBL/GenBank/DDBJ databases">
        <title>draft genome sequnece of Flavobacterium buctense JCM 30750.</title>
        <authorList>
            <person name="Kim D.-U."/>
        </authorList>
    </citation>
    <scope>NUCLEOTIDE SEQUENCE [LARGE SCALE GENOMIC DNA]</scope>
    <source>
        <strain evidence="2 3">JCM 30750</strain>
    </source>
</reference>
<organism evidence="2 3">
    <name type="scientific">Flavobacterium buctense</name>
    <dbReference type="NCBI Taxonomy" id="1648146"/>
    <lineage>
        <taxon>Bacteria</taxon>
        <taxon>Pseudomonadati</taxon>
        <taxon>Bacteroidota</taxon>
        <taxon>Flavobacteriia</taxon>
        <taxon>Flavobacteriales</taxon>
        <taxon>Flavobacteriaceae</taxon>
        <taxon>Flavobacterium</taxon>
    </lineage>
</organism>
<name>A0ABU9E3K2_9FLAO</name>
<evidence type="ECO:0000313" key="2">
    <source>
        <dbReference type="EMBL" id="MEK8181239.1"/>
    </source>
</evidence>
<feature type="transmembrane region" description="Helical" evidence="1">
    <location>
        <begin position="7"/>
        <end position="27"/>
    </location>
</feature>
<keyword evidence="3" id="KW-1185">Reference proteome</keyword>
<feature type="transmembrane region" description="Helical" evidence="1">
    <location>
        <begin position="39"/>
        <end position="63"/>
    </location>
</feature>
<dbReference type="EMBL" id="JBBPCB010000013">
    <property type="protein sequence ID" value="MEK8181239.1"/>
    <property type="molecule type" value="Genomic_DNA"/>
</dbReference>
<keyword evidence="1" id="KW-0812">Transmembrane</keyword>